<keyword evidence="6 8" id="KW-0472">Membrane</keyword>
<evidence type="ECO:0000256" key="4">
    <source>
        <dbReference type="ARBA" id="ARBA00022692"/>
    </source>
</evidence>
<feature type="transmembrane region" description="Helical" evidence="8">
    <location>
        <begin position="74"/>
        <end position="93"/>
    </location>
</feature>
<organism evidence="10 11">
    <name type="scientific">Alkalicoccus luteus</name>
    <dbReference type="NCBI Taxonomy" id="1237094"/>
    <lineage>
        <taxon>Bacteria</taxon>
        <taxon>Bacillati</taxon>
        <taxon>Bacillota</taxon>
        <taxon>Bacilli</taxon>
        <taxon>Bacillales</taxon>
        <taxon>Bacillaceae</taxon>
        <taxon>Alkalicoccus</taxon>
    </lineage>
</organism>
<feature type="region of interest" description="Disordered" evidence="7">
    <location>
        <begin position="626"/>
        <end position="651"/>
    </location>
</feature>
<evidence type="ECO:0000256" key="5">
    <source>
        <dbReference type="ARBA" id="ARBA00022989"/>
    </source>
</evidence>
<keyword evidence="11" id="KW-1185">Reference proteome</keyword>
<reference evidence="10 11" key="1">
    <citation type="submission" date="2020-03" db="EMBL/GenBank/DDBJ databases">
        <title>Assessment of the enzymatic potential of alkaline-tolerant lipase obtained from Bacillus luteus H11 (technogenic soil) for the bioremediation of saline soils contaminated with petroleum substances.</title>
        <authorList>
            <person name="Kalwasinska A."/>
        </authorList>
    </citation>
    <scope>NUCLEOTIDE SEQUENCE [LARGE SCALE GENOMIC DNA]</scope>
    <source>
        <strain evidence="10 11">H11</strain>
    </source>
</reference>
<sequence>MNDSVRSLLKRRKVHLLAALVGGAAFFSLFNTAINFIITNVQLFLQSEGAFDIGTMTFAVGSLLLTFHLLPSEAYYVLGGMSFIATGLVYYKLRTNFRELEEKHAKGSSRFTTLQEIKNQYKAIPEKSKKYEGGGGVPISRYKENIFIDDSPVNNLWVGTTRSGKGEMGMFPMIDIYSRAEEKASMVFNDPKAELFATSKDILKKRGYHVEVLNLDNPLQSMSYQVLQIVIDAYEEGDMAKAEQYAKTISSMLYSDPAAKDKFWQDSASALCTALILGLCEKNIPDNKDKITMYTVANTLNELAAEQEDDGSGKMVTGLDKFFDSLPENHAAKLQYSTVKFASGAGQTVAGIFANAFDKLNIFTLTPIAKMTSQNSFDMKKVGFGKSVLGRITPLSRIHMTFPDGEVSVRSDENGRFSIPHDKSLQKDAEISMRVEPEAKKNKKKKQQEEEEKKVPAEPLFLKVKVTQIEEDTGEVSFVEVERQNDKEGNAITIEKIEHFDKPIALFMIVPDYDSSLHVIASLYVKQLYTELARAASASKGGKCNREVIFILDEFGNMPAIQDMGSIITVCLGRKIRFNLVVQSYSQLEKVYDKEWKTIFDNCANLLYILTTSHDTAEDISKRMGERTIASQSRSGGTLSMKKNKTEGTEGRRLLTPAELLQLEEGEMVVIRGIKRQDKERKKIKAYPIYNKGKTRMKYRYEYLADQFDNSVSINDIDIECEHADVNLKELVYHFHESEAKKAKAAMESADSPEHETEAEEKKEATAESEPKPLEPIPYRNLPARKKLSDHAAYDMALLMGEKHEFCTEESFNELSVQGLLELTERLDEEKLIRANVFPSLKETIERNETRYNAESQKGEVEDAKQTG</sequence>
<evidence type="ECO:0000313" key="10">
    <source>
        <dbReference type="EMBL" id="NJP38978.1"/>
    </source>
</evidence>
<feature type="region of interest" description="Disordered" evidence="7">
    <location>
        <begin position="743"/>
        <end position="780"/>
    </location>
</feature>
<feature type="region of interest" description="Disordered" evidence="7">
    <location>
        <begin position="846"/>
        <end position="868"/>
    </location>
</feature>
<name>A0A969TUR2_9BACI</name>
<dbReference type="Pfam" id="PF12696">
    <property type="entry name" value="TraG-D_C"/>
    <property type="match status" value="1"/>
</dbReference>
<evidence type="ECO:0000256" key="8">
    <source>
        <dbReference type="SAM" id="Phobius"/>
    </source>
</evidence>
<feature type="domain" description="TraD/TraG TraM recognition site" evidence="9">
    <location>
        <begin position="548"/>
        <end position="664"/>
    </location>
</feature>
<proteinExistence type="inferred from homology"/>
<dbReference type="PANTHER" id="PTHR37937">
    <property type="entry name" value="CONJUGATIVE TRANSFER: DNA TRANSPORT"/>
    <property type="match status" value="1"/>
</dbReference>
<evidence type="ECO:0000256" key="6">
    <source>
        <dbReference type="ARBA" id="ARBA00023136"/>
    </source>
</evidence>
<protein>
    <submittedName>
        <fullName evidence="10">Type IV secretory system conjugative DNA transfer family protein</fullName>
    </submittedName>
</protein>
<feature type="transmembrane region" description="Helical" evidence="8">
    <location>
        <begin position="50"/>
        <end position="67"/>
    </location>
</feature>
<feature type="compositionally biased region" description="Basic and acidic residues" evidence="7">
    <location>
        <begin position="752"/>
        <end position="773"/>
    </location>
</feature>
<evidence type="ECO:0000313" key="11">
    <source>
        <dbReference type="Proteomes" id="UP000752012"/>
    </source>
</evidence>
<dbReference type="Proteomes" id="UP000752012">
    <property type="component" value="Unassembled WGS sequence"/>
</dbReference>
<comment type="similarity">
    <text evidence="2">Belongs to the VirD4/TraG family.</text>
</comment>
<evidence type="ECO:0000256" key="2">
    <source>
        <dbReference type="ARBA" id="ARBA00008806"/>
    </source>
</evidence>
<dbReference type="InterPro" id="IPR051539">
    <property type="entry name" value="T4SS-coupling_protein"/>
</dbReference>
<keyword evidence="4 8" id="KW-0812">Transmembrane</keyword>
<dbReference type="NCBIfam" id="NF045973">
    <property type="entry name" value="conju_CD1115"/>
    <property type="match status" value="1"/>
</dbReference>
<dbReference type="InterPro" id="IPR027417">
    <property type="entry name" value="P-loop_NTPase"/>
</dbReference>
<comment type="caution">
    <text evidence="10">The sequence shown here is derived from an EMBL/GenBank/DDBJ whole genome shotgun (WGS) entry which is preliminary data.</text>
</comment>
<dbReference type="CDD" id="cd01127">
    <property type="entry name" value="TrwB_TraG_TraD_VirD4"/>
    <property type="match status" value="2"/>
</dbReference>
<feature type="compositionally biased region" description="Polar residues" evidence="7">
    <location>
        <begin position="629"/>
        <end position="638"/>
    </location>
</feature>
<feature type="compositionally biased region" description="Basic and acidic residues" evidence="7">
    <location>
        <begin position="428"/>
        <end position="440"/>
    </location>
</feature>
<comment type="subcellular location">
    <subcellularLocation>
        <location evidence="1">Cell membrane</location>
        <topology evidence="1">Multi-pass membrane protein</topology>
    </subcellularLocation>
</comment>
<evidence type="ECO:0000256" key="3">
    <source>
        <dbReference type="ARBA" id="ARBA00022475"/>
    </source>
</evidence>
<evidence type="ECO:0000259" key="9">
    <source>
        <dbReference type="Pfam" id="PF12696"/>
    </source>
</evidence>
<keyword evidence="5 8" id="KW-1133">Transmembrane helix</keyword>
<dbReference type="Pfam" id="PF02534">
    <property type="entry name" value="T4SS-DNA_transf"/>
    <property type="match status" value="1"/>
</dbReference>
<dbReference type="AlphaFoldDB" id="A0A969TUR2"/>
<accession>A0A969TUR2</accession>
<dbReference type="Gene3D" id="3.40.50.300">
    <property type="entry name" value="P-loop containing nucleotide triphosphate hydrolases"/>
    <property type="match status" value="1"/>
</dbReference>
<dbReference type="GO" id="GO:0005886">
    <property type="term" value="C:plasma membrane"/>
    <property type="evidence" value="ECO:0007669"/>
    <property type="project" value="UniProtKB-SubCell"/>
</dbReference>
<dbReference type="InterPro" id="IPR003688">
    <property type="entry name" value="TraG/VirD4"/>
</dbReference>
<dbReference type="RefSeq" id="WP_168008968.1">
    <property type="nucleotide sequence ID" value="NZ_JAATHJ010000035.1"/>
</dbReference>
<dbReference type="InterPro" id="IPR032689">
    <property type="entry name" value="TraG-D_C"/>
</dbReference>
<gene>
    <name evidence="10" type="ORF">HCN83_15525</name>
</gene>
<evidence type="ECO:0000256" key="1">
    <source>
        <dbReference type="ARBA" id="ARBA00004651"/>
    </source>
</evidence>
<dbReference type="EMBL" id="JAATHJ010000035">
    <property type="protein sequence ID" value="NJP38978.1"/>
    <property type="molecule type" value="Genomic_DNA"/>
</dbReference>
<evidence type="ECO:0000256" key="7">
    <source>
        <dbReference type="SAM" id="MobiDB-lite"/>
    </source>
</evidence>
<feature type="transmembrane region" description="Helical" evidence="8">
    <location>
        <begin position="16"/>
        <end position="38"/>
    </location>
</feature>
<feature type="region of interest" description="Disordered" evidence="7">
    <location>
        <begin position="428"/>
        <end position="454"/>
    </location>
</feature>
<dbReference type="SUPFAM" id="SSF52540">
    <property type="entry name" value="P-loop containing nucleoside triphosphate hydrolases"/>
    <property type="match status" value="1"/>
</dbReference>
<dbReference type="PANTHER" id="PTHR37937:SF1">
    <property type="entry name" value="CONJUGATIVE TRANSFER: DNA TRANSPORT"/>
    <property type="match status" value="1"/>
</dbReference>
<keyword evidence="3" id="KW-1003">Cell membrane</keyword>